<dbReference type="RefSeq" id="WP_254092429.1">
    <property type="nucleotide sequence ID" value="NZ_JAHESC010000037.1"/>
</dbReference>
<keyword evidence="1" id="KW-0812">Transmembrane</keyword>
<feature type="transmembrane region" description="Helical" evidence="1">
    <location>
        <begin position="88"/>
        <end position="106"/>
    </location>
</feature>
<proteinExistence type="predicted"/>
<feature type="transmembrane region" description="Helical" evidence="1">
    <location>
        <begin position="12"/>
        <end position="32"/>
    </location>
</feature>
<protein>
    <submittedName>
        <fullName evidence="2">Uncharacterized protein</fullName>
    </submittedName>
</protein>
<feature type="transmembrane region" description="Helical" evidence="1">
    <location>
        <begin position="44"/>
        <end position="68"/>
    </location>
</feature>
<dbReference type="EMBL" id="JAHESC010000037">
    <property type="protein sequence ID" value="MBT1689206.1"/>
    <property type="molecule type" value="Genomic_DNA"/>
</dbReference>
<name>A0AAP2DBX8_9BACT</name>
<keyword evidence="3" id="KW-1185">Reference proteome</keyword>
<sequence length="212" mass="23495">MELLSPNPTQVALAAIAYSAPPIAYIVLFLRAMRPPGIERLRRFTAFTMVLGAALPILNILAVLSGLTILPIDLTDLSPIPASRLHGYVQHLPFVFFMISAILLLHPKAPRYALQVELTWGVVLLINLALFLLVAYQVITWTPPPPPPAVNPQHAQNSHFDPAEIILQHTVHMTRERIALSLILPALWTVMSSLALYKAFTGRRRQRTAPPS</sequence>
<evidence type="ECO:0000256" key="1">
    <source>
        <dbReference type="SAM" id="Phobius"/>
    </source>
</evidence>
<evidence type="ECO:0000313" key="2">
    <source>
        <dbReference type="EMBL" id="MBT1689206.1"/>
    </source>
</evidence>
<accession>A0AAP2DBX8</accession>
<comment type="caution">
    <text evidence="2">The sequence shown here is derived from an EMBL/GenBank/DDBJ whole genome shotgun (WGS) entry which is preliminary data.</text>
</comment>
<gene>
    <name evidence="2" type="ORF">KK078_21755</name>
</gene>
<keyword evidence="1" id="KW-1133">Transmembrane helix</keyword>
<keyword evidence="1" id="KW-0472">Membrane</keyword>
<evidence type="ECO:0000313" key="3">
    <source>
        <dbReference type="Proteomes" id="UP001319180"/>
    </source>
</evidence>
<dbReference type="AlphaFoldDB" id="A0AAP2DBX8"/>
<organism evidence="2 3">
    <name type="scientific">Dawidia soli</name>
    <dbReference type="NCBI Taxonomy" id="2782352"/>
    <lineage>
        <taxon>Bacteria</taxon>
        <taxon>Pseudomonadati</taxon>
        <taxon>Bacteroidota</taxon>
        <taxon>Cytophagia</taxon>
        <taxon>Cytophagales</taxon>
        <taxon>Chryseotaleaceae</taxon>
        <taxon>Dawidia</taxon>
    </lineage>
</organism>
<feature type="transmembrane region" description="Helical" evidence="1">
    <location>
        <begin position="118"/>
        <end position="139"/>
    </location>
</feature>
<feature type="transmembrane region" description="Helical" evidence="1">
    <location>
        <begin position="178"/>
        <end position="197"/>
    </location>
</feature>
<dbReference type="Proteomes" id="UP001319180">
    <property type="component" value="Unassembled WGS sequence"/>
</dbReference>
<reference evidence="2 3" key="1">
    <citation type="submission" date="2021-05" db="EMBL/GenBank/DDBJ databases">
        <title>A Polyphasic approach of four new species of the genus Ohtaekwangia: Ohtaekwangia histidinii sp. nov., Ohtaekwangia cretensis sp. nov., Ohtaekwangia indiensis sp. nov., Ohtaekwangia reichenbachii sp. nov. from diverse environment.</title>
        <authorList>
            <person name="Octaviana S."/>
        </authorList>
    </citation>
    <scope>NUCLEOTIDE SEQUENCE [LARGE SCALE GENOMIC DNA]</scope>
    <source>
        <strain evidence="2 3">PWU37</strain>
    </source>
</reference>